<organism evidence="2 3">
    <name type="scientific">Halanaerobium polyolivorans</name>
    <dbReference type="NCBI Taxonomy" id="2886943"/>
    <lineage>
        <taxon>Bacteria</taxon>
        <taxon>Bacillati</taxon>
        <taxon>Bacillota</taxon>
        <taxon>Clostridia</taxon>
        <taxon>Halanaerobiales</taxon>
        <taxon>Halanaerobiaceae</taxon>
        <taxon>Halanaerobium</taxon>
    </lineage>
</organism>
<dbReference type="InterPro" id="IPR013693">
    <property type="entry name" value="SpoIID/LytB_N"/>
</dbReference>
<name>A0AAW4WY14_9FIRM</name>
<dbReference type="Pfam" id="PF08486">
    <property type="entry name" value="SpoIID"/>
    <property type="match status" value="1"/>
</dbReference>
<evidence type="ECO:0000313" key="2">
    <source>
        <dbReference type="EMBL" id="MCC3144938.1"/>
    </source>
</evidence>
<dbReference type="InterPro" id="IPR007730">
    <property type="entry name" value="SPOR-like_dom"/>
</dbReference>
<dbReference type="InterPro" id="IPR036680">
    <property type="entry name" value="SPOR-like_sf"/>
</dbReference>
<sequence length="699" mass="78748">MKNLKSLNKSTKFIFLLFAFLLLFSLQAEAKFFEAGLQRYINSNHWLSIPVFQPADRIEIRAEGDTVIRASGEEDYDLAKGRTYFISQAAQSRTDGWAIQVFATAEQENALAMEAELANLFAEEITIEKEAELYKVLIGNFAERDQVDQFREDLRAEGYEGWPRLIDQEAEQLSSGELGFYTALGERLFTASIFEIEGSFDAKANKLEGKYSFSLLGDQVSIRRQTDLEALTASLLQNFLSADDPAEALKAQAILYRTSLLYQIETQGPQLQNINNIVLREADEVFKAAAAATKDQVLIRNDNFFYDADLSLREIRRPRAGIVPLADAAYSHQEIINYYYSRAEIADLNDLIDRESRFKTNISYGLSFEEIREMSWEGPRFLTIMELNLNLDRMKLKPVLARDIVQGREDLSDLVRRYSALAGINGGYFDQTGKPLGLVYIDGQLVSEPLYNRTALLLDDSGSAVIEQVDWQGKAIIEELEAEISLDGVNRKAERAEAVLFNRYFGDRMPELEEDYYDIVVRSGQILGVENNSRSRTPIAPDGYIIRVHRDKEAVLGLIPELKDKAISLENNFQPDFAENNILYGLGGGPQLLRDGEIAITGEEERFQADILNYRAPRTALGITENQRLIMLTVDGRQQETSIGMTLEELAVFMQELGVKDAMNLDGGGSARMVVRGFTMSRPSEKRLISNGIIVESSN</sequence>
<dbReference type="GO" id="GO:0016798">
    <property type="term" value="F:hydrolase activity, acting on glycosyl bonds"/>
    <property type="evidence" value="ECO:0007669"/>
    <property type="project" value="UniProtKB-KW"/>
</dbReference>
<dbReference type="InterPro" id="IPR018711">
    <property type="entry name" value="NAGPA"/>
</dbReference>
<dbReference type="Pfam" id="PF05036">
    <property type="entry name" value="SPOR"/>
    <property type="match status" value="1"/>
</dbReference>
<accession>A0AAW4WY14</accession>
<keyword evidence="2" id="KW-0326">Glycosidase</keyword>
<keyword evidence="3" id="KW-1185">Reference proteome</keyword>
<protein>
    <submittedName>
        <fullName evidence="2">Phosphodiester glycosidase family protein</fullName>
    </submittedName>
</protein>
<evidence type="ECO:0000259" key="1">
    <source>
        <dbReference type="PROSITE" id="PS51724"/>
    </source>
</evidence>
<dbReference type="PANTHER" id="PTHR40446">
    <property type="entry name" value="N-ACETYLGLUCOSAMINE-1-PHOSPHODIESTER ALPHA-N-ACETYLGLUCOSAMINIDASE"/>
    <property type="match status" value="1"/>
</dbReference>
<dbReference type="Pfam" id="PF09992">
    <property type="entry name" value="NAGPA"/>
    <property type="match status" value="1"/>
</dbReference>
<comment type="caution">
    <text evidence="2">The sequence shown here is derived from an EMBL/GenBank/DDBJ whole genome shotgun (WGS) entry which is preliminary data.</text>
</comment>
<evidence type="ECO:0000313" key="3">
    <source>
        <dbReference type="Proteomes" id="UP001199296"/>
    </source>
</evidence>
<gene>
    <name evidence="2" type="ORF">LJ207_06350</name>
</gene>
<dbReference type="PROSITE" id="PS51724">
    <property type="entry name" value="SPOR"/>
    <property type="match status" value="1"/>
</dbReference>
<feature type="domain" description="SPOR" evidence="1">
    <location>
        <begin position="91"/>
        <end position="166"/>
    </location>
</feature>
<dbReference type="Gene3D" id="3.30.70.1070">
    <property type="entry name" value="Sporulation related repeat"/>
    <property type="match status" value="1"/>
</dbReference>
<dbReference type="AlphaFoldDB" id="A0AAW4WY14"/>
<dbReference type="Proteomes" id="UP001199296">
    <property type="component" value="Unassembled WGS sequence"/>
</dbReference>
<dbReference type="PANTHER" id="PTHR40446:SF2">
    <property type="entry name" value="N-ACETYLGLUCOSAMINE-1-PHOSPHODIESTER ALPHA-N-ACETYLGLUCOSAMINIDASE"/>
    <property type="match status" value="1"/>
</dbReference>
<dbReference type="RefSeq" id="WP_229345259.1">
    <property type="nucleotide sequence ID" value="NZ_JAJFAT010000007.1"/>
</dbReference>
<dbReference type="GO" id="GO:0042834">
    <property type="term" value="F:peptidoglycan binding"/>
    <property type="evidence" value="ECO:0007669"/>
    <property type="project" value="InterPro"/>
</dbReference>
<reference evidence="2 3" key="1">
    <citation type="submission" date="2021-10" db="EMBL/GenBank/DDBJ databases">
        <authorList>
            <person name="Grouzdev D.S."/>
            <person name="Pantiukh K.S."/>
            <person name="Krutkina M.S."/>
        </authorList>
    </citation>
    <scope>NUCLEOTIDE SEQUENCE [LARGE SCALE GENOMIC DNA]</scope>
    <source>
        <strain evidence="2 3">Z-7514</strain>
    </source>
</reference>
<keyword evidence="2" id="KW-0378">Hydrolase</keyword>
<dbReference type="SUPFAM" id="SSF110997">
    <property type="entry name" value="Sporulation related repeat"/>
    <property type="match status" value="1"/>
</dbReference>
<proteinExistence type="predicted"/>
<dbReference type="EMBL" id="JAJFAT010000007">
    <property type="protein sequence ID" value="MCC3144938.1"/>
    <property type="molecule type" value="Genomic_DNA"/>
</dbReference>